<name>A0A2S8SP49_9BACT</name>
<gene>
    <name evidence="2" type="ORF">B1R32_12917</name>
</gene>
<dbReference type="AlphaFoldDB" id="A0A2S8SP49"/>
<dbReference type="EMBL" id="NIGF01000029">
    <property type="protein sequence ID" value="PQV62556.1"/>
    <property type="molecule type" value="Genomic_DNA"/>
</dbReference>
<feature type="chain" id="PRO_5015641013" evidence="1">
    <location>
        <begin position="21"/>
        <end position="256"/>
    </location>
</feature>
<organism evidence="2 3">
    <name type="scientific">Abditibacterium utsteinense</name>
    <dbReference type="NCBI Taxonomy" id="1960156"/>
    <lineage>
        <taxon>Bacteria</taxon>
        <taxon>Pseudomonadati</taxon>
        <taxon>Abditibacteriota</taxon>
        <taxon>Abditibacteriia</taxon>
        <taxon>Abditibacteriales</taxon>
        <taxon>Abditibacteriaceae</taxon>
        <taxon>Abditibacterium</taxon>
    </lineage>
</organism>
<keyword evidence="3" id="KW-1185">Reference proteome</keyword>
<accession>A0A2S8SP49</accession>
<keyword evidence="1" id="KW-0732">Signal</keyword>
<evidence type="ECO:0000313" key="3">
    <source>
        <dbReference type="Proteomes" id="UP000237684"/>
    </source>
</evidence>
<evidence type="ECO:0000256" key="1">
    <source>
        <dbReference type="SAM" id="SignalP"/>
    </source>
</evidence>
<sequence>MKFSRLLLPFSLVLPLAGCAKSPSGGGPVNNAPNRLQVTLNLKGTLSTRAYYAVAFDDDALREGPKAIVSGSRQNDAVTPLNGVANGSFRFIVVYSPEGFTVYRRPDPTSPNLEVPERTNLPFVSGRLPVASANAINFTLDLDARDGSGNFYFAHDASGQFTPTQLKINAIATTRPFRNPDTRIKPVDALGGAPAQTSTPETFLVGGTRRATINDDFGSADRNDYDHGSFDNTNDPDYVNFNQLDIKTLDLILTRG</sequence>
<dbReference type="InParanoid" id="A0A2S8SP49"/>
<evidence type="ECO:0000313" key="2">
    <source>
        <dbReference type="EMBL" id="PQV62556.1"/>
    </source>
</evidence>
<reference evidence="2 3" key="1">
    <citation type="journal article" date="2018" name="Syst. Appl. Microbiol.">
        <title>Abditibacterium utsteinense sp. nov., the first cultivated member of candidate phylum FBP, isolated from ice-free Antarctic soil samples.</title>
        <authorList>
            <person name="Tahon G."/>
            <person name="Tytgat B."/>
            <person name="Lebbe L."/>
            <person name="Carlier A."/>
            <person name="Willems A."/>
        </authorList>
    </citation>
    <scope>NUCLEOTIDE SEQUENCE [LARGE SCALE GENOMIC DNA]</scope>
    <source>
        <strain evidence="2 3">LMG 29911</strain>
    </source>
</reference>
<protein>
    <submittedName>
        <fullName evidence="2">Uncharacterized protein</fullName>
    </submittedName>
</protein>
<feature type="signal peptide" evidence="1">
    <location>
        <begin position="1"/>
        <end position="20"/>
    </location>
</feature>
<proteinExistence type="predicted"/>
<comment type="caution">
    <text evidence="2">The sequence shown here is derived from an EMBL/GenBank/DDBJ whole genome shotgun (WGS) entry which is preliminary data.</text>
</comment>
<dbReference type="RefSeq" id="WP_106381297.1">
    <property type="nucleotide sequence ID" value="NZ_NIGF01000029.1"/>
</dbReference>
<dbReference type="Proteomes" id="UP000237684">
    <property type="component" value="Unassembled WGS sequence"/>
</dbReference>